<dbReference type="EMBL" id="JAGMVJ010000006">
    <property type="protein sequence ID" value="KAH7089406.1"/>
    <property type="molecule type" value="Genomic_DNA"/>
</dbReference>
<gene>
    <name evidence="1" type="ORF">FB567DRAFT_590225</name>
</gene>
<accession>A0A8K0W0K2</accession>
<dbReference type="OrthoDB" id="5401365at2759"/>
<sequence length="312" mass="34605">MSTTFAAMKVIKQSLGTFKSLKVQVQTKPGTGQKTSFNQAGEIYKNYDKQVADICNAVHYSKRFGSNITNLGFFVDALQIHLDSLDRWFIFLNEVVVPIINNQSKLIVKDKSTMFAKIDALFGSLLPIINDEINRIQKLPDEIAKLYSYLSSLYNDVQIYFQASADGFQICSALESKLIAADRIATLCTSLNTGMLQLDTVLTTLEPSQVIDLSPSTIPVDEAIKSINSLMSSHFKLEDVQTDMAKVADSLSKANIATDLGTFDLELGQLIRINATLFSVSNNKRGGRSGNLIQQFSIRRIQKRIRSIDDGV</sequence>
<comment type="caution">
    <text evidence="1">The sequence shown here is derived from an EMBL/GenBank/DDBJ whole genome shotgun (WGS) entry which is preliminary data.</text>
</comment>
<evidence type="ECO:0000313" key="1">
    <source>
        <dbReference type="EMBL" id="KAH7089406.1"/>
    </source>
</evidence>
<reference evidence="1" key="1">
    <citation type="journal article" date="2021" name="Nat. Commun.">
        <title>Genetic determinants of endophytism in the Arabidopsis root mycobiome.</title>
        <authorList>
            <person name="Mesny F."/>
            <person name="Miyauchi S."/>
            <person name="Thiergart T."/>
            <person name="Pickel B."/>
            <person name="Atanasova L."/>
            <person name="Karlsson M."/>
            <person name="Huettel B."/>
            <person name="Barry K.W."/>
            <person name="Haridas S."/>
            <person name="Chen C."/>
            <person name="Bauer D."/>
            <person name="Andreopoulos W."/>
            <person name="Pangilinan J."/>
            <person name="LaButti K."/>
            <person name="Riley R."/>
            <person name="Lipzen A."/>
            <person name="Clum A."/>
            <person name="Drula E."/>
            <person name="Henrissat B."/>
            <person name="Kohler A."/>
            <person name="Grigoriev I.V."/>
            <person name="Martin F.M."/>
            <person name="Hacquard S."/>
        </authorList>
    </citation>
    <scope>NUCLEOTIDE SEQUENCE</scope>
    <source>
        <strain evidence="1">MPI-SDFR-AT-0120</strain>
    </source>
</reference>
<keyword evidence="2" id="KW-1185">Reference proteome</keyword>
<protein>
    <submittedName>
        <fullName evidence="1">Uncharacterized protein</fullName>
    </submittedName>
</protein>
<proteinExistence type="predicted"/>
<dbReference type="Proteomes" id="UP000813461">
    <property type="component" value="Unassembled WGS sequence"/>
</dbReference>
<organism evidence="1 2">
    <name type="scientific">Paraphoma chrysanthemicola</name>
    <dbReference type="NCBI Taxonomy" id="798071"/>
    <lineage>
        <taxon>Eukaryota</taxon>
        <taxon>Fungi</taxon>
        <taxon>Dikarya</taxon>
        <taxon>Ascomycota</taxon>
        <taxon>Pezizomycotina</taxon>
        <taxon>Dothideomycetes</taxon>
        <taxon>Pleosporomycetidae</taxon>
        <taxon>Pleosporales</taxon>
        <taxon>Pleosporineae</taxon>
        <taxon>Phaeosphaeriaceae</taxon>
        <taxon>Paraphoma</taxon>
    </lineage>
</organism>
<dbReference type="AlphaFoldDB" id="A0A8K0W0K2"/>
<name>A0A8K0W0K2_9PLEO</name>
<evidence type="ECO:0000313" key="2">
    <source>
        <dbReference type="Proteomes" id="UP000813461"/>
    </source>
</evidence>